<dbReference type="EMBL" id="BART01014370">
    <property type="protein sequence ID" value="GAG87883.1"/>
    <property type="molecule type" value="Genomic_DNA"/>
</dbReference>
<dbReference type="AlphaFoldDB" id="X1BUM4"/>
<proteinExistence type="predicted"/>
<evidence type="ECO:0000313" key="1">
    <source>
        <dbReference type="EMBL" id="GAG87883.1"/>
    </source>
</evidence>
<comment type="caution">
    <text evidence="1">The sequence shown here is derived from an EMBL/GenBank/DDBJ whole genome shotgun (WGS) entry which is preliminary data.</text>
</comment>
<accession>X1BUM4</accession>
<organism evidence="1">
    <name type="scientific">marine sediment metagenome</name>
    <dbReference type="NCBI Taxonomy" id="412755"/>
    <lineage>
        <taxon>unclassified sequences</taxon>
        <taxon>metagenomes</taxon>
        <taxon>ecological metagenomes</taxon>
    </lineage>
</organism>
<name>X1BUM4_9ZZZZ</name>
<gene>
    <name evidence="1" type="ORF">S01H4_28722</name>
</gene>
<sequence>KINAKGYTKIKLNCVNGNARDASIFFNDEK</sequence>
<reference evidence="1" key="1">
    <citation type="journal article" date="2014" name="Front. Microbiol.">
        <title>High frequency of phylogenetically diverse reductive dehalogenase-homologous genes in deep subseafloor sedimentary metagenomes.</title>
        <authorList>
            <person name="Kawai M."/>
            <person name="Futagami T."/>
            <person name="Toyoda A."/>
            <person name="Takaki Y."/>
            <person name="Nishi S."/>
            <person name="Hori S."/>
            <person name="Arai W."/>
            <person name="Tsubouchi T."/>
            <person name="Morono Y."/>
            <person name="Uchiyama I."/>
            <person name="Ito T."/>
            <person name="Fujiyama A."/>
            <person name="Inagaki F."/>
            <person name="Takami H."/>
        </authorList>
    </citation>
    <scope>NUCLEOTIDE SEQUENCE</scope>
    <source>
        <strain evidence="1">Expedition CK06-06</strain>
    </source>
</reference>
<feature type="non-terminal residue" evidence="1">
    <location>
        <position position="1"/>
    </location>
</feature>
<protein>
    <submittedName>
        <fullName evidence="1">Uncharacterized protein</fullName>
    </submittedName>
</protein>